<feature type="compositionally biased region" description="Basic and acidic residues" evidence="2">
    <location>
        <begin position="832"/>
        <end position="841"/>
    </location>
</feature>
<evidence type="ECO:0000313" key="3">
    <source>
        <dbReference type="EMBL" id="KAG2329931.1"/>
    </source>
</evidence>
<proteinExistence type="predicted"/>
<feature type="compositionally biased region" description="Basic and acidic residues" evidence="2">
    <location>
        <begin position="747"/>
        <end position="761"/>
    </location>
</feature>
<comment type="caution">
    <text evidence="3">The sequence shown here is derived from an EMBL/GenBank/DDBJ whole genome shotgun (WGS) entry which is preliminary data.</text>
</comment>
<feature type="compositionally biased region" description="Basic residues" evidence="2">
    <location>
        <begin position="249"/>
        <end position="258"/>
    </location>
</feature>
<evidence type="ECO:0000256" key="2">
    <source>
        <dbReference type="SAM" id="MobiDB-lite"/>
    </source>
</evidence>
<feature type="region of interest" description="Disordered" evidence="2">
    <location>
        <begin position="715"/>
        <end position="857"/>
    </location>
</feature>
<evidence type="ECO:0000256" key="1">
    <source>
        <dbReference type="SAM" id="Coils"/>
    </source>
</evidence>
<sequence length="857" mass="94581">MTDWWSNNDSGLVLLRAYDEGARRGGSHARALVSWFECRVKSPRRETRLNHAVVVTGMKNPHVVTEEEEKLISIGRHPNTIAYPENFFESAQIIATHSHLRWPDLSREWIHRQQARIARVDWESKQPLILGPRKSRLNFFTRKQQKILKKAREMDGTPDLSALLKGKLQLLKKSTTEATSANPTGGDISQEVDRSYPIDQTVDPDPPGSKPKKKSQKKKKSKEAPFEGDAAPGGKVAIFEGSTDDSSLKKKKTKKTKRPHEDLDGHEGLDNDSSKDVSEENPKKKKKSKKEAPVKKAQQSPGFEEAPAAQGSPRVGEEAVVRDSQEKASSEGVLARTESPGGPRVLPVKEQGTFLHVSARPKAPLGRGRGSTSPITWSSYITSRLRWCATPVSVPSFLAKSEVALGRCLWLGIFSLKMTISTLHWRADGYASNPCTLDADGCMNVLVEKYDTALKQTMTELGASAKLAKVRLGVIERLRADQERISKKTLEEKEALKVKFEGLEAALRADRAAKKELAREKAALERVNAQLEKEKAELQAERDAVTRKLTEERQRLRDSRGQEVSRERVQVQSAMTDKLRRRLDSVRSYLAARDLFEKEKNLLGQASGTKKCLEMIREEKLEITQELIDVFVQQEAEHQAAVAKLDVGPLPEEALALSPLVLRSRFVNEEFMATLDPYGSNEDLVGSELASQLRTPQTLPEDASVGQPGEILAEATLPEEELGPRAGDDIVGEGRSSVQEDLPSDADPEKVIEVDDSSHDDNGEEKDGDAEEPQSLIPAKTGEPLREQEGLVLAEKSSLSASVEQEGPRGKNEDEMVLVDAPESQTAPEDGEAAKDPDVDLHTASTGDSPVAKEPST</sequence>
<dbReference type="AlphaFoldDB" id="A0A8X7WHV7"/>
<feature type="region of interest" description="Disordered" evidence="2">
    <location>
        <begin position="689"/>
        <end position="708"/>
    </location>
</feature>
<name>A0A8X7WHV7_BRACI</name>
<feature type="compositionally biased region" description="Basic and acidic residues" evidence="2">
    <location>
        <begin position="259"/>
        <end position="282"/>
    </location>
</feature>
<feature type="coiled-coil region" evidence="1">
    <location>
        <begin position="500"/>
        <end position="555"/>
    </location>
</feature>
<keyword evidence="4" id="KW-1185">Reference proteome</keyword>
<dbReference type="Proteomes" id="UP000886595">
    <property type="component" value="Unassembled WGS sequence"/>
</dbReference>
<gene>
    <name evidence="3" type="ORF">Bca52824_001111</name>
</gene>
<accession>A0A8X7WHV7</accession>
<feature type="compositionally biased region" description="Acidic residues" evidence="2">
    <location>
        <begin position="762"/>
        <end position="772"/>
    </location>
</feature>
<feature type="compositionally biased region" description="Polar residues" evidence="2">
    <location>
        <begin position="689"/>
        <end position="698"/>
    </location>
</feature>
<evidence type="ECO:0000313" key="4">
    <source>
        <dbReference type="Proteomes" id="UP000886595"/>
    </source>
</evidence>
<feature type="compositionally biased region" description="Basic and acidic residues" evidence="2">
    <location>
        <begin position="315"/>
        <end position="329"/>
    </location>
</feature>
<protein>
    <submittedName>
        <fullName evidence="3">Uncharacterized protein</fullName>
    </submittedName>
</protein>
<keyword evidence="1" id="KW-0175">Coiled coil</keyword>
<feature type="compositionally biased region" description="Basic residues" evidence="2">
    <location>
        <begin position="210"/>
        <end position="221"/>
    </location>
</feature>
<dbReference type="EMBL" id="JAAMPC010000001">
    <property type="protein sequence ID" value="KAG2329931.1"/>
    <property type="molecule type" value="Genomic_DNA"/>
</dbReference>
<organism evidence="3 4">
    <name type="scientific">Brassica carinata</name>
    <name type="common">Ethiopian mustard</name>
    <name type="synonym">Abyssinian cabbage</name>
    <dbReference type="NCBI Taxonomy" id="52824"/>
    <lineage>
        <taxon>Eukaryota</taxon>
        <taxon>Viridiplantae</taxon>
        <taxon>Streptophyta</taxon>
        <taxon>Embryophyta</taxon>
        <taxon>Tracheophyta</taxon>
        <taxon>Spermatophyta</taxon>
        <taxon>Magnoliopsida</taxon>
        <taxon>eudicotyledons</taxon>
        <taxon>Gunneridae</taxon>
        <taxon>Pentapetalae</taxon>
        <taxon>rosids</taxon>
        <taxon>malvids</taxon>
        <taxon>Brassicales</taxon>
        <taxon>Brassicaceae</taxon>
        <taxon>Brassiceae</taxon>
        <taxon>Brassica</taxon>
    </lineage>
</organism>
<feature type="region of interest" description="Disordered" evidence="2">
    <location>
        <begin position="175"/>
        <end position="347"/>
    </location>
</feature>
<reference evidence="3 4" key="1">
    <citation type="submission" date="2020-02" db="EMBL/GenBank/DDBJ databases">
        <authorList>
            <person name="Ma Q."/>
            <person name="Huang Y."/>
            <person name="Song X."/>
            <person name="Pei D."/>
        </authorList>
    </citation>
    <scope>NUCLEOTIDE SEQUENCE [LARGE SCALE GENOMIC DNA]</scope>
    <source>
        <strain evidence="3">Sxm20200214</strain>
        <tissue evidence="3">Leaf</tissue>
    </source>
</reference>